<accession>A0A843VAY8</accession>
<feature type="region of interest" description="Disordered" evidence="1">
    <location>
        <begin position="1"/>
        <end position="31"/>
    </location>
</feature>
<evidence type="ECO:0000313" key="2">
    <source>
        <dbReference type="EMBL" id="MQL89733.1"/>
    </source>
</evidence>
<keyword evidence="3" id="KW-1185">Reference proteome</keyword>
<comment type="caution">
    <text evidence="2">The sequence shown here is derived from an EMBL/GenBank/DDBJ whole genome shotgun (WGS) entry which is preliminary data.</text>
</comment>
<dbReference type="Proteomes" id="UP000652761">
    <property type="component" value="Unassembled WGS sequence"/>
</dbReference>
<sequence length="66" mass="7204">MDDIGSHHGLLERRFRPNQKRGRRDKGEGGSRFLLTCPAGSNLCSGRQVKRGRCRSPLAAAVDPSA</sequence>
<gene>
    <name evidence="2" type="ORF">Taro_022303</name>
</gene>
<dbReference type="EMBL" id="NMUH01001173">
    <property type="protein sequence ID" value="MQL89733.1"/>
    <property type="molecule type" value="Genomic_DNA"/>
</dbReference>
<evidence type="ECO:0000256" key="1">
    <source>
        <dbReference type="SAM" id="MobiDB-lite"/>
    </source>
</evidence>
<protein>
    <submittedName>
        <fullName evidence="2">Uncharacterized protein</fullName>
    </submittedName>
</protein>
<evidence type="ECO:0000313" key="3">
    <source>
        <dbReference type="Proteomes" id="UP000652761"/>
    </source>
</evidence>
<dbReference type="AlphaFoldDB" id="A0A843VAY8"/>
<organism evidence="2 3">
    <name type="scientific">Colocasia esculenta</name>
    <name type="common">Wild taro</name>
    <name type="synonym">Arum esculentum</name>
    <dbReference type="NCBI Taxonomy" id="4460"/>
    <lineage>
        <taxon>Eukaryota</taxon>
        <taxon>Viridiplantae</taxon>
        <taxon>Streptophyta</taxon>
        <taxon>Embryophyta</taxon>
        <taxon>Tracheophyta</taxon>
        <taxon>Spermatophyta</taxon>
        <taxon>Magnoliopsida</taxon>
        <taxon>Liliopsida</taxon>
        <taxon>Araceae</taxon>
        <taxon>Aroideae</taxon>
        <taxon>Colocasieae</taxon>
        <taxon>Colocasia</taxon>
    </lineage>
</organism>
<reference evidence="2" key="1">
    <citation type="submission" date="2017-07" db="EMBL/GenBank/DDBJ databases">
        <title>Taro Niue Genome Assembly and Annotation.</title>
        <authorList>
            <person name="Atibalentja N."/>
            <person name="Keating K."/>
            <person name="Fields C.J."/>
        </authorList>
    </citation>
    <scope>NUCLEOTIDE SEQUENCE</scope>
    <source>
        <strain evidence="2">Niue_2</strain>
        <tissue evidence="2">Leaf</tissue>
    </source>
</reference>
<feature type="compositionally biased region" description="Basic and acidic residues" evidence="1">
    <location>
        <begin position="1"/>
        <end position="15"/>
    </location>
</feature>
<proteinExistence type="predicted"/>
<name>A0A843VAY8_COLES</name>